<evidence type="ECO:0000313" key="3">
    <source>
        <dbReference type="Proteomes" id="UP001470230"/>
    </source>
</evidence>
<organism evidence="2 3">
    <name type="scientific">Tritrichomonas musculus</name>
    <dbReference type="NCBI Taxonomy" id="1915356"/>
    <lineage>
        <taxon>Eukaryota</taxon>
        <taxon>Metamonada</taxon>
        <taxon>Parabasalia</taxon>
        <taxon>Tritrichomonadida</taxon>
        <taxon>Tritrichomonadidae</taxon>
        <taxon>Tritrichomonas</taxon>
    </lineage>
</organism>
<dbReference type="Pfam" id="PF00240">
    <property type="entry name" value="ubiquitin"/>
    <property type="match status" value="1"/>
</dbReference>
<feature type="domain" description="Ubiquitin-like" evidence="1">
    <location>
        <begin position="41"/>
        <end position="117"/>
    </location>
</feature>
<dbReference type="Proteomes" id="UP001470230">
    <property type="component" value="Unassembled WGS sequence"/>
</dbReference>
<proteinExistence type="predicted"/>
<name>A0ABR2L4B4_9EUKA</name>
<reference evidence="2 3" key="1">
    <citation type="submission" date="2024-04" db="EMBL/GenBank/DDBJ databases">
        <title>Tritrichomonas musculus Genome.</title>
        <authorList>
            <person name="Alves-Ferreira E."/>
            <person name="Grigg M."/>
            <person name="Lorenzi H."/>
            <person name="Galac M."/>
        </authorList>
    </citation>
    <scope>NUCLEOTIDE SEQUENCE [LARGE SCALE GENOMIC DNA]</scope>
    <source>
        <strain evidence="2 3">EAF2021</strain>
    </source>
</reference>
<keyword evidence="3" id="KW-1185">Reference proteome</keyword>
<evidence type="ECO:0000259" key="1">
    <source>
        <dbReference type="PROSITE" id="PS50053"/>
    </source>
</evidence>
<evidence type="ECO:0000313" key="2">
    <source>
        <dbReference type="EMBL" id="KAK8898183.1"/>
    </source>
</evidence>
<dbReference type="SMART" id="SM00213">
    <property type="entry name" value="UBQ"/>
    <property type="match status" value="1"/>
</dbReference>
<dbReference type="EMBL" id="JAPFFF010000001">
    <property type="protein sequence ID" value="KAK8898183.1"/>
    <property type="molecule type" value="Genomic_DNA"/>
</dbReference>
<dbReference type="SUPFAM" id="SSF54236">
    <property type="entry name" value="Ubiquitin-like"/>
    <property type="match status" value="1"/>
</dbReference>
<dbReference type="PROSITE" id="PS50053">
    <property type="entry name" value="UBIQUITIN_2"/>
    <property type="match status" value="1"/>
</dbReference>
<protein>
    <recommendedName>
        <fullName evidence="1">Ubiquitin-like domain-containing protein</fullName>
    </recommendedName>
</protein>
<dbReference type="InterPro" id="IPR029071">
    <property type="entry name" value="Ubiquitin-like_domsf"/>
</dbReference>
<dbReference type="InterPro" id="IPR000626">
    <property type="entry name" value="Ubiquitin-like_dom"/>
</dbReference>
<accession>A0ABR2L4B4</accession>
<dbReference type="CDD" id="cd17039">
    <property type="entry name" value="Ubl_ubiquitin_like"/>
    <property type="match status" value="1"/>
</dbReference>
<gene>
    <name evidence="2" type="ORF">M9Y10_000455</name>
</gene>
<sequence length="118" mass="13555">MNQNSNRSPLTGQVMSRTMEPNKDLKDDIIKYNENKSPKKINLIVENYDGRKFMLNLFENDKVEEIKKMLSLRTNTKVGFIKLTFNGKFLAKDCEKLKNLNMKDNSLIKVVDTGSHGG</sequence>
<comment type="caution">
    <text evidence="2">The sequence shown here is derived from an EMBL/GenBank/DDBJ whole genome shotgun (WGS) entry which is preliminary data.</text>
</comment>
<dbReference type="Gene3D" id="3.10.20.90">
    <property type="entry name" value="Phosphatidylinositol 3-kinase Catalytic Subunit, Chain A, domain 1"/>
    <property type="match status" value="1"/>
</dbReference>